<sequence>MLRFADFSDLPAEPNAFVGRESDLDELVHLMRVSRAVTLCGAGGIGKTRLAMRLAARVGPDHPGGVWVIELADLEKGELRGYVAAALGIAGDLAESIGGRRALLVLDNCEPVIGECAELCRDLLGACPGLTVLATSREPLRVPGETVWRVPPLSVDRPAGGSGGGSAGGSVGGSATGAASGSGGGEESEAVRLFVARATAARPGFELTDESRPLVTELCQALDGLPLAIELAAAMVRVLSVRQLVERLDDRFRLLAGGARTAPARHRTLRAAVDWSYRLLSPQERLLLRRTAAFRSSWTLDLAEAVCSGPGLPEEDVLLRLCDLVDKSLVALDGEIAGQARYRLLETVRDYALEQLAESGEETELRRRHLTALAAMASGFKEAIAPGARTSWPVIERYVNLFDALKVEVGSACDWSIAIGLPETALGLLTDLRYLLVGSGRKLDMAERLDRLLALEAPQVQPALRGQATILRGELALAAGDLELATWCTRAGLDLCRSADDAYGEAVGTIVLAQLTGKPDTLARALELARRSGDLILESLAQGTRAQFGLHHGRLREAQRGFEEVLAINEGLDNHVGRSYAHIGLAQVARRSGDLATAKRHYESGLGLLRHVDARQQIVSCLAGLGKVALDQGDLAEARARFTEALVLSRDAGLRAGIARRLEEWAVLVSAEGDHRRAVLLAAASVALRSRQPDARTEDVLRPARSGLGEAVVGMLWSEGAGMTAEQAVACALDGALPERPMEPVMPVSQDSRLTAREREIAELIARGLSNRAIADELVISPATAARHVANILSKLGFSTRTQIAAWVIERR</sequence>
<feature type="domain" description="HTH luxR-type" evidence="2">
    <location>
        <begin position="747"/>
        <end position="812"/>
    </location>
</feature>
<dbReference type="SUPFAM" id="SSF46894">
    <property type="entry name" value="C-terminal effector domain of the bipartite response regulators"/>
    <property type="match status" value="1"/>
</dbReference>
<dbReference type="InterPro" id="IPR016032">
    <property type="entry name" value="Sig_transdc_resp-reg_C-effctor"/>
</dbReference>
<reference evidence="3 4" key="1">
    <citation type="submission" date="2020-10" db="EMBL/GenBank/DDBJ databases">
        <title>Sequencing the genomes of 1000 actinobacteria strains.</title>
        <authorList>
            <person name="Klenk H.-P."/>
        </authorList>
    </citation>
    <scope>NUCLEOTIDE SEQUENCE [LARGE SCALE GENOMIC DNA]</scope>
    <source>
        <strain evidence="3 4">DSM 43173</strain>
    </source>
</reference>
<evidence type="ECO:0000313" key="4">
    <source>
        <dbReference type="Proteomes" id="UP000633509"/>
    </source>
</evidence>
<dbReference type="InterPro" id="IPR000792">
    <property type="entry name" value="Tscrpt_reg_LuxR_C"/>
</dbReference>
<dbReference type="PRINTS" id="PR00364">
    <property type="entry name" value="DISEASERSIST"/>
</dbReference>
<dbReference type="Gene3D" id="1.10.10.10">
    <property type="entry name" value="Winged helix-like DNA-binding domain superfamily/Winged helix DNA-binding domain"/>
    <property type="match status" value="1"/>
</dbReference>
<gene>
    <name evidence="3" type="ORF">H4W80_005355</name>
</gene>
<dbReference type="PANTHER" id="PTHR47691">
    <property type="entry name" value="REGULATOR-RELATED"/>
    <property type="match status" value="1"/>
</dbReference>
<feature type="region of interest" description="Disordered" evidence="1">
    <location>
        <begin position="151"/>
        <end position="184"/>
    </location>
</feature>
<dbReference type="SUPFAM" id="SSF52540">
    <property type="entry name" value="P-loop containing nucleoside triphosphate hydrolases"/>
    <property type="match status" value="1"/>
</dbReference>
<dbReference type="Pfam" id="PF25872">
    <property type="entry name" value="HTH_77"/>
    <property type="match status" value="1"/>
</dbReference>
<feature type="compositionally biased region" description="Gly residues" evidence="1">
    <location>
        <begin position="160"/>
        <end position="184"/>
    </location>
</feature>
<dbReference type="SMART" id="SM00421">
    <property type="entry name" value="HTH_LUXR"/>
    <property type="match status" value="1"/>
</dbReference>
<evidence type="ECO:0000259" key="2">
    <source>
        <dbReference type="PROSITE" id="PS50043"/>
    </source>
</evidence>
<dbReference type="InterPro" id="IPR027417">
    <property type="entry name" value="P-loop_NTPase"/>
</dbReference>
<evidence type="ECO:0000313" key="3">
    <source>
        <dbReference type="EMBL" id="MBE1587097.1"/>
    </source>
</evidence>
<dbReference type="PRINTS" id="PR00038">
    <property type="entry name" value="HTHLUXR"/>
</dbReference>
<dbReference type="PANTHER" id="PTHR47691:SF3">
    <property type="entry name" value="HTH-TYPE TRANSCRIPTIONAL REGULATOR RV0890C-RELATED"/>
    <property type="match status" value="1"/>
</dbReference>
<keyword evidence="4" id="KW-1185">Reference proteome</keyword>
<dbReference type="Pfam" id="PF00196">
    <property type="entry name" value="GerE"/>
    <property type="match status" value="1"/>
</dbReference>
<proteinExistence type="predicted"/>
<name>A0ABR9M3F3_9ACTN</name>
<dbReference type="RefSeq" id="WP_192787550.1">
    <property type="nucleotide sequence ID" value="NZ_JADBEK010000001.1"/>
</dbReference>
<dbReference type="Gene3D" id="3.40.50.300">
    <property type="entry name" value="P-loop containing nucleotide triphosphate hydrolases"/>
    <property type="match status" value="1"/>
</dbReference>
<dbReference type="Gene3D" id="1.25.40.10">
    <property type="entry name" value="Tetratricopeptide repeat domain"/>
    <property type="match status" value="1"/>
</dbReference>
<dbReference type="CDD" id="cd06170">
    <property type="entry name" value="LuxR_C_like"/>
    <property type="match status" value="1"/>
</dbReference>
<dbReference type="PROSITE" id="PS50043">
    <property type="entry name" value="HTH_LUXR_2"/>
    <property type="match status" value="1"/>
</dbReference>
<dbReference type="InterPro" id="IPR036388">
    <property type="entry name" value="WH-like_DNA-bd_sf"/>
</dbReference>
<dbReference type="InterPro" id="IPR011990">
    <property type="entry name" value="TPR-like_helical_dom_sf"/>
</dbReference>
<evidence type="ECO:0000256" key="1">
    <source>
        <dbReference type="SAM" id="MobiDB-lite"/>
    </source>
</evidence>
<dbReference type="SUPFAM" id="SSF48452">
    <property type="entry name" value="TPR-like"/>
    <property type="match status" value="1"/>
</dbReference>
<dbReference type="InterPro" id="IPR019734">
    <property type="entry name" value="TPR_rpt"/>
</dbReference>
<dbReference type="EMBL" id="JADBEK010000001">
    <property type="protein sequence ID" value="MBE1587097.1"/>
    <property type="molecule type" value="Genomic_DNA"/>
</dbReference>
<dbReference type="InterPro" id="IPR058852">
    <property type="entry name" value="HTH_77"/>
</dbReference>
<accession>A0ABR9M3F3</accession>
<protein>
    <submittedName>
        <fullName evidence="3">ATPase/DNA-binding NarL/FixJ family response regulator</fullName>
    </submittedName>
</protein>
<dbReference type="SMART" id="SM00028">
    <property type="entry name" value="TPR"/>
    <property type="match status" value="2"/>
</dbReference>
<organism evidence="3 4">
    <name type="scientific">Nonomuraea angiospora</name>
    <dbReference type="NCBI Taxonomy" id="46172"/>
    <lineage>
        <taxon>Bacteria</taxon>
        <taxon>Bacillati</taxon>
        <taxon>Actinomycetota</taxon>
        <taxon>Actinomycetes</taxon>
        <taxon>Streptosporangiales</taxon>
        <taxon>Streptosporangiaceae</taxon>
        <taxon>Nonomuraea</taxon>
    </lineage>
</organism>
<comment type="caution">
    <text evidence="3">The sequence shown here is derived from an EMBL/GenBank/DDBJ whole genome shotgun (WGS) entry which is preliminary data.</text>
</comment>
<dbReference type="Proteomes" id="UP000633509">
    <property type="component" value="Unassembled WGS sequence"/>
</dbReference>